<gene>
    <name evidence="2" type="ORF">SYNPS1DRAFT_27213</name>
</gene>
<dbReference type="SUPFAM" id="SSF55159">
    <property type="entry name" value="eIF1-like"/>
    <property type="match status" value="1"/>
</dbReference>
<dbReference type="EMBL" id="KZ989266">
    <property type="protein sequence ID" value="RKP27118.1"/>
    <property type="molecule type" value="Genomic_DNA"/>
</dbReference>
<dbReference type="AlphaFoldDB" id="A0A4P9Z3Y9"/>
<dbReference type="Pfam" id="PF01253">
    <property type="entry name" value="SUI1"/>
    <property type="match status" value="1"/>
</dbReference>
<keyword evidence="3" id="KW-1185">Reference proteome</keyword>
<feature type="domain" description="SUI1" evidence="1">
    <location>
        <begin position="57"/>
        <end position="127"/>
    </location>
</feature>
<evidence type="ECO:0000313" key="3">
    <source>
        <dbReference type="Proteomes" id="UP000278143"/>
    </source>
</evidence>
<dbReference type="OrthoDB" id="199771at2759"/>
<dbReference type="CDD" id="cd11608">
    <property type="entry name" value="eIF2D_C"/>
    <property type="match status" value="1"/>
</dbReference>
<dbReference type="InterPro" id="IPR001950">
    <property type="entry name" value="SUI1"/>
</dbReference>
<reference evidence="3" key="1">
    <citation type="journal article" date="2018" name="Nat. Microbiol.">
        <title>Leveraging single-cell genomics to expand the fungal tree of life.</title>
        <authorList>
            <person name="Ahrendt S.R."/>
            <person name="Quandt C.A."/>
            <person name="Ciobanu D."/>
            <person name="Clum A."/>
            <person name="Salamov A."/>
            <person name="Andreopoulos B."/>
            <person name="Cheng J.F."/>
            <person name="Woyke T."/>
            <person name="Pelin A."/>
            <person name="Henrissat B."/>
            <person name="Reynolds N.K."/>
            <person name="Benny G.L."/>
            <person name="Smith M.E."/>
            <person name="James T.Y."/>
            <person name="Grigoriev I.V."/>
        </authorList>
    </citation>
    <scope>NUCLEOTIDE SEQUENCE [LARGE SCALE GENOMIC DNA]</scope>
    <source>
        <strain evidence="3">Benny S71-1</strain>
    </source>
</reference>
<accession>A0A4P9Z3Y9</accession>
<dbReference type="PANTHER" id="PTHR12217:SF4">
    <property type="entry name" value="EUKARYOTIC TRANSLATION INITIATION FACTOR 2D"/>
    <property type="match status" value="1"/>
</dbReference>
<protein>
    <recommendedName>
        <fullName evidence="1">SUI1 domain-containing protein</fullName>
    </recommendedName>
</protein>
<dbReference type="PANTHER" id="PTHR12217">
    <property type="entry name" value="EUKARYOTIC TRANSLATION INITIATION FACTOR 2D"/>
    <property type="match status" value="1"/>
</dbReference>
<dbReference type="InterPro" id="IPR036877">
    <property type="entry name" value="SUI1_dom_sf"/>
</dbReference>
<dbReference type="InterPro" id="IPR039759">
    <property type="entry name" value="eIF2D_SUI1"/>
</dbReference>
<sequence length="145" mass="16357">MDPTLALVLLTKNERDSINQLERASLVERLCQSMTPHHIINLPGKDPVAVKGVFSPVQVIVEERASKKTVTRILKLEMFMLNLEEIANKLKIECASSISIAGKKDANELMVQGNHVAKVKKILASYHVPERYIEVDMNLKKKKKK</sequence>
<organism evidence="2 3">
    <name type="scientific">Syncephalis pseudoplumigaleata</name>
    <dbReference type="NCBI Taxonomy" id="1712513"/>
    <lineage>
        <taxon>Eukaryota</taxon>
        <taxon>Fungi</taxon>
        <taxon>Fungi incertae sedis</taxon>
        <taxon>Zoopagomycota</taxon>
        <taxon>Zoopagomycotina</taxon>
        <taxon>Zoopagomycetes</taxon>
        <taxon>Zoopagales</taxon>
        <taxon>Piptocephalidaceae</taxon>
        <taxon>Syncephalis</taxon>
    </lineage>
</organism>
<dbReference type="InterPro" id="IPR039757">
    <property type="entry name" value="EIF2D"/>
</dbReference>
<proteinExistence type="predicted"/>
<evidence type="ECO:0000259" key="1">
    <source>
        <dbReference type="PROSITE" id="PS50296"/>
    </source>
</evidence>
<evidence type="ECO:0000313" key="2">
    <source>
        <dbReference type="EMBL" id="RKP27118.1"/>
    </source>
</evidence>
<dbReference type="Proteomes" id="UP000278143">
    <property type="component" value="Unassembled WGS sequence"/>
</dbReference>
<dbReference type="GO" id="GO:0003743">
    <property type="term" value="F:translation initiation factor activity"/>
    <property type="evidence" value="ECO:0007669"/>
    <property type="project" value="InterPro"/>
</dbReference>
<dbReference type="GO" id="GO:0001731">
    <property type="term" value="P:formation of translation preinitiation complex"/>
    <property type="evidence" value="ECO:0007669"/>
    <property type="project" value="InterPro"/>
</dbReference>
<dbReference type="Gene3D" id="3.30.780.10">
    <property type="entry name" value="SUI1-like domain"/>
    <property type="match status" value="1"/>
</dbReference>
<dbReference type="PROSITE" id="PS50296">
    <property type="entry name" value="SUI1"/>
    <property type="match status" value="1"/>
</dbReference>
<name>A0A4P9Z3Y9_9FUNG</name>